<name>A0AA88LHD2_ARTSF</name>
<comment type="caution">
    <text evidence="1">The sequence shown here is derived from an EMBL/GenBank/DDBJ whole genome shotgun (WGS) entry which is preliminary data.</text>
</comment>
<dbReference type="AlphaFoldDB" id="A0AA88LHD2"/>
<protein>
    <submittedName>
        <fullName evidence="1">Uncharacterized protein</fullName>
    </submittedName>
</protein>
<organism evidence="1 2">
    <name type="scientific">Artemia franciscana</name>
    <name type="common">Brine shrimp</name>
    <name type="synonym">Artemia sanfranciscana</name>
    <dbReference type="NCBI Taxonomy" id="6661"/>
    <lineage>
        <taxon>Eukaryota</taxon>
        <taxon>Metazoa</taxon>
        <taxon>Ecdysozoa</taxon>
        <taxon>Arthropoda</taxon>
        <taxon>Crustacea</taxon>
        <taxon>Branchiopoda</taxon>
        <taxon>Anostraca</taxon>
        <taxon>Artemiidae</taxon>
        <taxon>Artemia</taxon>
    </lineage>
</organism>
<dbReference type="Proteomes" id="UP001187531">
    <property type="component" value="Unassembled WGS sequence"/>
</dbReference>
<reference evidence="1" key="1">
    <citation type="submission" date="2023-07" db="EMBL/GenBank/DDBJ databases">
        <title>Chromosome-level genome assembly of Artemia franciscana.</title>
        <authorList>
            <person name="Jo E."/>
        </authorList>
    </citation>
    <scope>NUCLEOTIDE SEQUENCE</scope>
    <source>
        <tissue evidence="1">Whole body</tissue>
    </source>
</reference>
<evidence type="ECO:0000313" key="1">
    <source>
        <dbReference type="EMBL" id="KAK2727019.1"/>
    </source>
</evidence>
<gene>
    <name evidence="1" type="ORF">QYM36_007763</name>
</gene>
<keyword evidence="2" id="KW-1185">Reference proteome</keyword>
<sequence>MSDCQLKELASFLEEVLNNSDDCSGSDSDSEDSYSLFGLRRYPPRHYVRCLRCQILYLSVKPSDGVEKAPSVARWKKVLPSIEEVDGSGADGGASGIVGLMEIVGVAGSLS</sequence>
<accession>A0AA88LHD2</accession>
<dbReference type="EMBL" id="JAVRJZ010000001">
    <property type="protein sequence ID" value="KAK2727019.1"/>
    <property type="molecule type" value="Genomic_DNA"/>
</dbReference>
<evidence type="ECO:0000313" key="2">
    <source>
        <dbReference type="Proteomes" id="UP001187531"/>
    </source>
</evidence>
<proteinExistence type="predicted"/>